<dbReference type="RefSeq" id="WP_151106256.1">
    <property type="nucleotide sequence ID" value="NZ_WAEM01000001.1"/>
</dbReference>
<dbReference type="InterPro" id="IPR017853">
    <property type="entry name" value="GH"/>
</dbReference>
<reference evidence="3 4" key="1">
    <citation type="submission" date="2019-09" db="EMBL/GenBank/DDBJ databases">
        <title>Flavobacterium sp. nov., isolated from glacier ice.</title>
        <authorList>
            <person name="Liu Q."/>
        </authorList>
    </citation>
    <scope>NUCLEOTIDE SEQUENCE [LARGE SCALE GENOMIC DNA]</scope>
    <source>
        <strain evidence="3 4">NBRC 112527</strain>
    </source>
</reference>
<dbReference type="PANTHER" id="PTHR35882">
    <property type="entry name" value="PELA"/>
    <property type="match status" value="1"/>
</dbReference>
<accession>A0A7J5AKN1</accession>
<evidence type="ECO:0000256" key="1">
    <source>
        <dbReference type="SAM" id="SignalP"/>
    </source>
</evidence>
<dbReference type="Proteomes" id="UP000490922">
    <property type="component" value="Unassembled WGS sequence"/>
</dbReference>
<name>A0A7J5AKN1_9FLAO</name>
<dbReference type="AlphaFoldDB" id="A0A7J5AKN1"/>
<dbReference type="PRINTS" id="PR01545">
    <property type="entry name" value="THEMAYE10DUF"/>
</dbReference>
<evidence type="ECO:0000313" key="4">
    <source>
        <dbReference type="Proteomes" id="UP000490922"/>
    </source>
</evidence>
<dbReference type="InterPro" id="IPR016062">
    <property type="entry name" value="TM1410-rel"/>
</dbReference>
<feature type="chain" id="PRO_5029519143" description="Glycoside-hydrolase family GH114 TIM-barrel domain-containing protein" evidence="1">
    <location>
        <begin position="22"/>
        <end position="314"/>
    </location>
</feature>
<keyword evidence="1" id="KW-0732">Signal</keyword>
<dbReference type="InterPro" id="IPR004352">
    <property type="entry name" value="GH114_TIM-barrel"/>
</dbReference>
<comment type="caution">
    <text evidence="3">The sequence shown here is derived from an EMBL/GenBank/DDBJ whole genome shotgun (WGS) entry which is preliminary data.</text>
</comment>
<proteinExistence type="predicted"/>
<dbReference type="PANTHER" id="PTHR35882:SF2">
    <property type="entry name" value="PELA"/>
    <property type="match status" value="1"/>
</dbReference>
<feature type="domain" description="Glycoside-hydrolase family GH114 TIM-barrel" evidence="2">
    <location>
        <begin position="194"/>
        <end position="308"/>
    </location>
</feature>
<organism evidence="3 4">
    <name type="scientific">Flavobacterium luteum</name>
    <dbReference type="NCBI Taxonomy" id="2026654"/>
    <lineage>
        <taxon>Bacteria</taxon>
        <taxon>Pseudomonadati</taxon>
        <taxon>Bacteroidota</taxon>
        <taxon>Flavobacteriia</taxon>
        <taxon>Flavobacteriales</taxon>
        <taxon>Flavobacteriaceae</taxon>
        <taxon>Flavobacterium</taxon>
    </lineage>
</organism>
<dbReference type="Gene3D" id="3.20.20.70">
    <property type="entry name" value="Aldolase class I"/>
    <property type="match status" value="2"/>
</dbReference>
<feature type="signal peptide" evidence="1">
    <location>
        <begin position="1"/>
        <end position="21"/>
    </location>
</feature>
<keyword evidence="4" id="KW-1185">Reference proteome</keyword>
<evidence type="ECO:0000259" key="2">
    <source>
        <dbReference type="Pfam" id="PF03537"/>
    </source>
</evidence>
<gene>
    <name evidence="3" type="ORF">F6464_02985</name>
</gene>
<dbReference type="InterPro" id="IPR013785">
    <property type="entry name" value="Aldolase_TIM"/>
</dbReference>
<dbReference type="EMBL" id="WAEM01000001">
    <property type="protein sequence ID" value="KAB1158063.1"/>
    <property type="molecule type" value="Genomic_DNA"/>
</dbReference>
<evidence type="ECO:0000313" key="3">
    <source>
        <dbReference type="EMBL" id="KAB1158063.1"/>
    </source>
</evidence>
<dbReference type="Pfam" id="PF03537">
    <property type="entry name" value="Glyco_hydro_114"/>
    <property type="match status" value="1"/>
</dbReference>
<sequence>MKTKILSILIVLLFTSFLSSKDSNTVKAGLKMQDFVINISKYARSYDSDFIIIPQNGVDLIFNKINPSLGLNTNYTDAIDGIGIEDLFFDKKLKTDNYRYNNLQQIKEKKKIIVSDYITKVSDIETVIAKNKQEGFICFPRVNGNEYYKEIPKEIIDENTNDVTKFSEAKNFLYLINASNYKIKADFFKAIAATNYDVVSIDLFYDDKPLTSDEINQLKTKANGAKRLVIAYMNIGAAENWRYYWNGNWILNDPVWIKKNYAGYENEFYIQFWHPEWQTIIYGNDKSYLKKIIDAGFDGVYLDNVEAYYFLYNK</sequence>
<protein>
    <recommendedName>
        <fullName evidence="2">Glycoside-hydrolase family GH114 TIM-barrel domain-containing protein</fullName>
    </recommendedName>
</protein>
<dbReference type="OrthoDB" id="30037at2"/>
<dbReference type="SUPFAM" id="SSF51445">
    <property type="entry name" value="(Trans)glycosidases"/>
    <property type="match status" value="1"/>
</dbReference>